<dbReference type="InterPro" id="IPR005829">
    <property type="entry name" value="Sugar_transporter_CS"/>
</dbReference>
<feature type="transmembrane region" description="Helical" evidence="5">
    <location>
        <begin position="52"/>
        <end position="73"/>
    </location>
</feature>
<dbReference type="PROSITE" id="PS00217">
    <property type="entry name" value="SUGAR_TRANSPORT_2"/>
    <property type="match status" value="1"/>
</dbReference>
<dbReference type="PROSITE" id="PS50850">
    <property type="entry name" value="MFS"/>
    <property type="match status" value="1"/>
</dbReference>
<dbReference type="CDD" id="cd17316">
    <property type="entry name" value="MFS_SV2_like"/>
    <property type="match status" value="1"/>
</dbReference>
<keyword evidence="3 5" id="KW-1133">Transmembrane helix</keyword>
<keyword evidence="8" id="KW-1185">Reference proteome</keyword>
<proteinExistence type="predicted"/>
<protein>
    <submittedName>
        <fullName evidence="7">MFS transporter</fullName>
    </submittedName>
</protein>
<feature type="transmembrane region" description="Helical" evidence="5">
    <location>
        <begin position="297"/>
        <end position="316"/>
    </location>
</feature>
<reference evidence="7" key="1">
    <citation type="journal article" date="2014" name="Int. J. Syst. Evol. Microbiol.">
        <title>Complete genome of a new Firmicutes species belonging to the dominant human colonic microbiota ('Ruminococcus bicirculans') reveals two chromosomes and a selective capacity to utilize plant glucans.</title>
        <authorList>
            <consortium name="NISC Comparative Sequencing Program"/>
            <person name="Wegmann U."/>
            <person name="Louis P."/>
            <person name="Goesmann A."/>
            <person name="Henrissat B."/>
            <person name="Duncan S.H."/>
            <person name="Flint H.J."/>
        </authorList>
    </citation>
    <scope>NUCLEOTIDE SEQUENCE</scope>
    <source>
        <strain evidence="7">JCM 17590</strain>
    </source>
</reference>
<dbReference type="PANTHER" id="PTHR23508:SF10">
    <property type="entry name" value="CARBOXYLIC ACID TRANSPORTER PROTEIN HOMOLOG"/>
    <property type="match status" value="1"/>
</dbReference>
<feature type="transmembrane region" description="Helical" evidence="5">
    <location>
        <begin position="357"/>
        <end position="377"/>
    </location>
</feature>
<accession>A0ABP7ZHN1</accession>
<feature type="transmembrane region" description="Helical" evidence="5">
    <location>
        <begin position="110"/>
        <end position="133"/>
    </location>
</feature>
<dbReference type="InterPro" id="IPR020846">
    <property type="entry name" value="MFS_dom"/>
</dbReference>
<sequence>MTRTETFTPAHDAHHWRSTISVAMSNYIEAGSIIAIATSLGFWQTAFHFGNGAAGVLAAFSPNAFGAAIGAILGGPLADRFGRKFIYTYDLLLYMLGMLFVIFAGNTELLFLGFLLAGIAVGAGVPAAWTYIAEVAPDDRRAAHVGTAQLAWSLGPLVGFALAMAVAPLGLLGARLIFAWLFVVALVTWLVRRGLPESGIWAEQRETNKKSITIGFSLKALFTRRVNITALLFLFGVYAFWNTVAGQAGIFMPRVYEASGFTSPIEQDFIQVIVWFCTSLFTWLGFMLLGDRMSRRLLFAIGSVLAIVAWVVLVFSHPSFGVLIFFAIVWGTSAGIGAQAFYGLWTSELFATPYRAGAQGVLFTAARLMVGFLSLWFPTLLATVGLSKLGILIIALLAVSFIVGTMWAPDTRGKSLREIEQERYGEYLETDTAYLRIAKEAGR</sequence>
<gene>
    <name evidence="7" type="ORF">GCM10022286_10600</name>
</gene>
<feature type="transmembrane region" description="Helical" evidence="5">
    <location>
        <begin position="85"/>
        <end position="104"/>
    </location>
</feature>
<dbReference type="Proteomes" id="UP001415169">
    <property type="component" value="Unassembled WGS sequence"/>
</dbReference>
<feature type="transmembrane region" description="Helical" evidence="5">
    <location>
        <begin position="389"/>
        <end position="408"/>
    </location>
</feature>
<comment type="caution">
    <text evidence="7">The sequence shown here is derived from an EMBL/GenBank/DDBJ whole genome shotgun (WGS) entry which is preliminary data.</text>
</comment>
<feature type="transmembrane region" description="Helical" evidence="5">
    <location>
        <begin position="322"/>
        <end position="345"/>
    </location>
</feature>
<organism evidence="7 8">
    <name type="scientific">Gryllotalpicola daejeonensis</name>
    <dbReference type="NCBI Taxonomy" id="993087"/>
    <lineage>
        <taxon>Bacteria</taxon>
        <taxon>Bacillati</taxon>
        <taxon>Actinomycetota</taxon>
        <taxon>Actinomycetes</taxon>
        <taxon>Micrococcales</taxon>
        <taxon>Microbacteriaceae</taxon>
        <taxon>Gryllotalpicola</taxon>
    </lineage>
</organism>
<feature type="transmembrane region" description="Helical" evidence="5">
    <location>
        <begin position="172"/>
        <end position="191"/>
    </location>
</feature>
<comment type="subcellular location">
    <subcellularLocation>
        <location evidence="1">Cell membrane</location>
        <topology evidence="1">Multi-pass membrane protein</topology>
    </subcellularLocation>
</comment>
<evidence type="ECO:0000313" key="7">
    <source>
        <dbReference type="EMBL" id="GAA4158148.1"/>
    </source>
</evidence>
<dbReference type="Pfam" id="PF07690">
    <property type="entry name" value="MFS_1"/>
    <property type="match status" value="1"/>
</dbReference>
<dbReference type="PANTHER" id="PTHR23508">
    <property type="entry name" value="CARBOXYLIC ACID TRANSPORTER PROTEIN HOMOLOG"/>
    <property type="match status" value="1"/>
</dbReference>
<evidence type="ECO:0000256" key="4">
    <source>
        <dbReference type="ARBA" id="ARBA00023136"/>
    </source>
</evidence>
<feature type="transmembrane region" description="Helical" evidence="5">
    <location>
        <begin position="272"/>
        <end position="290"/>
    </location>
</feature>
<feature type="transmembrane region" description="Helical" evidence="5">
    <location>
        <begin position="27"/>
        <end position="46"/>
    </location>
</feature>
<name>A0ABP7ZHN1_9MICO</name>
<feature type="transmembrane region" description="Helical" evidence="5">
    <location>
        <begin position="228"/>
        <end position="252"/>
    </location>
</feature>
<keyword evidence="4 5" id="KW-0472">Membrane</keyword>
<evidence type="ECO:0000256" key="5">
    <source>
        <dbReference type="SAM" id="Phobius"/>
    </source>
</evidence>
<evidence type="ECO:0000256" key="1">
    <source>
        <dbReference type="ARBA" id="ARBA00004651"/>
    </source>
</evidence>
<dbReference type="Gene3D" id="1.20.1250.20">
    <property type="entry name" value="MFS general substrate transporter like domains"/>
    <property type="match status" value="2"/>
</dbReference>
<dbReference type="EMBL" id="BAABBV010000001">
    <property type="protein sequence ID" value="GAA4158148.1"/>
    <property type="molecule type" value="Genomic_DNA"/>
</dbReference>
<evidence type="ECO:0000256" key="2">
    <source>
        <dbReference type="ARBA" id="ARBA00022692"/>
    </source>
</evidence>
<dbReference type="InterPro" id="IPR036259">
    <property type="entry name" value="MFS_trans_sf"/>
</dbReference>
<feature type="domain" description="Major facilitator superfamily (MFS) profile" evidence="6">
    <location>
        <begin position="18"/>
        <end position="412"/>
    </location>
</feature>
<dbReference type="SUPFAM" id="SSF103473">
    <property type="entry name" value="MFS general substrate transporter"/>
    <property type="match status" value="1"/>
</dbReference>
<dbReference type="RefSeq" id="WP_344790706.1">
    <property type="nucleotide sequence ID" value="NZ_BAABBV010000001.1"/>
</dbReference>
<keyword evidence="2 5" id="KW-0812">Transmembrane</keyword>
<evidence type="ECO:0000313" key="8">
    <source>
        <dbReference type="Proteomes" id="UP001415169"/>
    </source>
</evidence>
<evidence type="ECO:0000259" key="6">
    <source>
        <dbReference type="PROSITE" id="PS50850"/>
    </source>
</evidence>
<reference evidence="7" key="2">
    <citation type="submission" date="2023-12" db="EMBL/GenBank/DDBJ databases">
        <authorList>
            <person name="Sun Q."/>
            <person name="Inoue M."/>
        </authorList>
    </citation>
    <scope>NUCLEOTIDE SEQUENCE</scope>
    <source>
        <strain evidence="7">JCM 17590</strain>
    </source>
</reference>
<feature type="transmembrane region" description="Helical" evidence="5">
    <location>
        <begin position="145"/>
        <end position="166"/>
    </location>
</feature>
<dbReference type="InterPro" id="IPR011701">
    <property type="entry name" value="MFS"/>
</dbReference>
<evidence type="ECO:0000256" key="3">
    <source>
        <dbReference type="ARBA" id="ARBA00022989"/>
    </source>
</evidence>